<dbReference type="SUPFAM" id="SSF57667">
    <property type="entry name" value="beta-beta-alpha zinc fingers"/>
    <property type="match status" value="3"/>
</dbReference>
<feature type="region of interest" description="Disordered" evidence="8">
    <location>
        <begin position="162"/>
        <end position="215"/>
    </location>
</feature>
<sequence>MDKLKAKNETLFHELCLERQMNHILNAIRDHSVVLVNACKCGDNRHIVHTLNLLNDFYKSLRQSDMDTRSGKTSAVPKTSHSNGQSVHSCDECKQVFESEIVLKIHTITDHKNLQSFSCHECHEVFTTEDMKTLHLNDIHGTSHTNDTQMNGQNILNLQSLTQKRKSDENSDSVSPKRLRSCRKKRLSANRSTNSGQHSKYFAPQTPKASKPPEQMECDECHKMLASETALEIHTNKYHTKSMPFVCSVCSQDFFANLSLLNHLSQKHKISAFECDECEYKTRTKHHLIQHKVIHSMDRPFACDMKGCYLRFKRKDLLLRHKSVIH</sequence>
<dbReference type="GO" id="GO:0008270">
    <property type="term" value="F:zinc ion binding"/>
    <property type="evidence" value="ECO:0007669"/>
    <property type="project" value="UniProtKB-KW"/>
</dbReference>
<evidence type="ECO:0000256" key="2">
    <source>
        <dbReference type="ARBA" id="ARBA00022723"/>
    </source>
</evidence>
<keyword evidence="6" id="KW-0539">Nucleus</keyword>
<dbReference type="Proteomes" id="UP000728032">
    <property type="component" value="Unassembled WGS sequence"/>
</dbReference>
<evidence type="ECO:0000256" key="5">
    <source>
        <dbReference type="ARBA" id="ARBA00022833"/>
    </source>
</evidence>
<dbReference type="OrthoDB" id="6504913at2759"/>
<keyword evidence="5" id="KW-0862">Zinc</keyword>
<gene>
    <name evidence="10" type="ORF">ONB1V03_LOCUS3649</name>
</gene>
<evidence type="ECO:0000256" key="6">
    <source>
        <dbReference type="ARBA" id="ARBA00023242"/>
    </source>
</evidence>
<feature type="compositionally biased region" description="Polar residues" evidence="8">
    <location>
        <begin position="189"/>
        <end position="198"/>
    </location>
</feature>
<dbReference type="Gene3D" id="3.30.160.60">
    <property type="entry name" value="Classic Zinc Finger"/>
    <property type="match status" value="3"/>
</dbReference>
<keyword evidence="2" id="KW-0479">Metal-binding</keyword>
<evidence type="ECO:0000313" key="10">
    <source>
        <dbReference type="EMBL" id="CAD7642545.1"/>
    </source>
</evidence>
<evidence type="ECO:0000256" key="4">
    <source>
        <dbReference type="ARBA" id="ARBA00022771"/>
    </source>
</evidence>
<accession>A0A7R9QF50</accession>
<evidence type="ECO:0000259" key="9">
    <source>
        <dbReference type="PROSITE" id="PS50157"/>
    </source>
</evidence>
<name>A0A7R9QF50_9ACAR</name>
<keyword evidence="4 7" id="KW-0863">Zinc-finger</keyword>
<dbReference type="PANTHER" id="PTHR24394:SF29">
    <property type="entry name" value="MYONEURIN"/>
    <property type="match status" value="1"/>
</dbReference>
<evidence type="ECO:0000313" key="11">
    <source>
        <dbReference type="Proteomes" id="UP000728032"/>
    </source>
</evidence>
<feature type="domain" description="C2H2-type" evidence="9">
    <location>
        <begin position="117"/>
        <end position="149"/>
    </location>
</feature>
<dbReference type="SMART" id="SM00355">
    <property type="entry name" value="ZnF_C2H2"/>
    <property type="match status" value="6"/>
</dbReference>
<dbReference type="PROSITE" id="PS50157">
    <property type="entry name" value="ZINC_FINGER_C2H2_2"/>
    <property type="match status" value="4"/>
</dbReference>
<evidence type="ECO:0000256" key="7">
    <source>
        <dbReference type="PROSITE-ProRule" id="PRU00042"/>
    </source>
</evidence>
<dbReference type="PANTHER" id="PTHR24394">
    <property type="entry name" value="ZINC FINGER PROTEIN"/>
    <property type="match status" value="1"/>
</dbReference>
<feature type="compositionally biased region" description="Polar residues" evidence="8">
    <location>
        <begin position="71"/>
        <end position="87"/>
    </location>
</feature>
<organism evidence="10">
    <name type="scientific">Oppiella nova</name>
    <dbReference type="NCBI Taxonomy" id="334625"/>
    <lineage>
        <taxon>Eukaryota</taxon>
        <taxon>Metazoa</taxon>
        <taxon>Ecdysozoa</taxon>
        <taxon>Arthropoda</taxon>
        <taxon>Chelicerata</taxon>
        <taxon>Arachnida</taxon>
        <taxon>Acari</taxon>
        <taxon>Acariformes</taxon>
        <taxon>Sarcoptiformes</taxon>
        <taxon>Oribatida</taxon>
        <taxon>Brachypylina</taxon>
        <taxon>Oppioidea</taxon>
        <taxon>Oppiidae</taxon>
        <taxon>Oppiella</taxon>
    </lineage>
</organism>
<keyword evidence="11" id="KW-1185">Reference proteome</keyword>
<feature type="domain" description="C2H2-type" evidence="9">
    <location>
        <begin position="301"/>
        <end position="326"/>
    </location>
</feature>
<dbReference type="AlphaFoldDB" id="A0A7R9QF50"/>
<feature type="region of interest" description="Disordered" evidence="8">
    <location>
        <begin position="68"/>
        <end position="87"/>
    </location>
</feature>
<reference evidence="10" key="1">
    <citation type="submission" date="2020-11" db="EMBL/GenBank/DDBJ databases">
        <authorList>
            <person name="Tran Van P."/>
        </authorList>
    </citation>
    <scope>NUCLEOTIDE SEQUENCE</scope>
</reference>
<dbReference type="EMBL" id="CAJPVJ010001121">
    <property type="protein sequence ID" value="CAG2164089.1"/>
    <property type="molecule type" value="Genomic_DNA"/>
</dbReference>
<protein>
    <recommendedName>
        <fullName evidence="9">C2H2-type domain-containing protein</fullName>
    </recommendedName>
</protein>
<proteinExistence type="predicted"/>
<dbReference type="PROSITE" id="PS00028">
    <property type="entry name" value="ZINC_FINGER_C2H2_1"/>
    <property type="match status" value="4"/>
</dbReference>
<dbReference type="InterPro" id="IPR036236">
    <property type="entry name" value="Znf_C2H2_sf"/>
</dbReference>
<dbReference type="InterPro" id="IPR013087">
    <property type="entry name" value="Znf_C2H2_type"/>
</dbReference>
<comment type="subcellular location">
    <subcellularLocation>
        <location evidence="1">Nucleus</location>
    </subcellularLocation>
</comment>
<dbReference type="EMBL" id="OC915946">
    <property type="protein sequence ID" value="CAD7642545.1"/>
    <property type="molecule type" value="Genomic_DNA"/>
</dbReference>
<evidence type="ECO:0000256" key="1">
    <source>
        <dbReference type="ARBA" id="ARBA00004123"/>
    </source>
</evidence>
<dbReference type="GO" id="GO:0000981">
    <property type="term" value="F:DNA-binding transcription factor activity, RNA polymerase II-specific"/>
    <property type="evidence" value="ECO:0007669"/>
    <property type="project" value="TreeGrafter"/>
</dbReference>
<feature type="domain" description="C2H2-type" evidence="9">
    <location>
        <begin position="216"/>
        <end position="244"/>
    </location>
</feature>
<keyword evidence="3" id="KW-0677">Repeat</keyword>
<feature type="domain" description="C2H2-type" evidence="9">
    <location>
        <begin position="273"/>
        <end position="300"/>
    </location>
</feature>
<feature type="compositionally biased region" description="Basic residues" evidence="8">
    <location>
        <begin position="177"/>
        <end position="188"/>
    </location>
</feature>
<evidence type="ECO:0000256" key="8">
    <source>
        <dbReference type="SAM" id="MobiDB-lite"/>
    </source>
</evidence>
<dbReference type="GO" id="GO:0005634">
    <property type="term" value="C:nucleus"/>
    <property type="evidence" value="ECO:0007669"/>
    <property type="project" value="UniProtKB-SubCell"/>
</dbReference>
<evidence type="ECO:0000256" key="3">
    <source>
        <dbReference type="ARBA" id="ARBA00022737"/>
    </source>
</evidence>